<feature type="transmembrane region" description="Helical" evidence="9">
    <location>
        <begin position="251"/>
        <end position="272"/>
    </location>
</feature>
<accession>A0A0B6WYC1</accession>
<evidence type="ECO:0000259" key="10">
    <source>
        <dbReference type="PROSITE" id="PS51012"/>
    </source>
</evidence>
<comment type="similarity">
    <text evidence="2 9">Belongs to the ABC-2 integral membrane protein family.</text>
</comment>
<evidence type="ECO:0000256" key="2">
    <source>
        <dbReference type="ARBA" id="ARBA00007783"/>
    </source>
</evidence>
<dbReference type="PROSITE" id="PS51012">
    <property type="entry name" value="ABC_TM2"/>
    <property type="match status" value="1"/>
</dbReference>
<organism evidence="11 12">
    <name type="scientific">Pyrinomonas methylaliphatogenes</name>
    <dbReference type="NCBI Taxonomy" id="454194"/>
    <lineage>
        <taxon>Bacteria</taxon>
        <taxon>Pseudomonadati</taxon>
        <taxon>Acidobacteriota</taxon>
        <taxon>Blastocatellia</taxon>
        <taxon>Blastocatellales</taxon>
        <taxon>Pyrinomonadaceae</taxon>
        <taxon>Pyrinomonas</taxon>
    </lineage>
</organism>
<evidence type="ECO:0000256" key="4">
    <source>
        <dbReference type="ARBA" id="ARBA00022475"/>
    </source>
</evidence>
<proteinExistence type="inferred from homology"/>
<name>A0A0B6WYC1_9BACT</name>
<keyword evidence="7 9" id="KW-1133">Transmembrane helix</keyword>
<dbReference type="InterPro" id="IPR000412">
    <property type="entry name" value="ABC_2_transport"/>
</dbReference>
<dbReference type="GO" id="GO:0015920">
    <property type="term" value="P:lipopolysaccharide transport"/>
    <property type="evidence" value="ECO:0007669"/>
    <property type="project" value="TreeGrafter"/>
</dbReference>
<protein>
    <recommendedName>
        <fullName evidence="9">Transport permease protein</fullName>
    </recommendedName>
</protein>
<dbReference type="PANTHER" id="PTHR30413">
    <property type="entry name" value="INNER MEMBRANE TRANSPORT PERMEASE"/>
    <property type="match status" value="1"/>
</dbReference>
<keyword evidence="12" id="KW-1185">Reference proteome</keyword>
<evidence type="ECO:0000256" key="9">
    <source>
        <dbReference type="RuleBase" id="RU361157"/>
    </source>
</evidence>
<feature type="transmembrane region" description="Helical" evidence="9">
    <location>
        <begin position="134"/>
        <end position="158"/>
    </location>
</feature>
<reference evidence="11 12" key="2">
    <citation type="submission" date="2015-01" db="EMBL/GenBank/DDBJ databases">
        <title>Complete genome sequence of Pyrinomonas methylaliphatogenes type strain K22T.</title>
        <authorList>
            <person name="Lee K.C.Y."/>
            <person name="Power J.F."/>
            <person name="Dunfield P.F."/>
            <person name="Morgan X.C."/>
            <person name="Huttenhower C."/>
            <person name="Stott M.B."/>
        </authorList>
    </citation>
    <scope>NUCLEOTIDE SEQUENCE [LARGE SCALE GENOMIC DNA]</scope>
    <source>
        <strain evidence="11 12">K22</strain>
    </source>
</reference>
<dbReference type="RefSeq" id="WP_041977442.1">
    <property type="nucleotide sequence ID" value="NZ_CBXV010000008.1"/>
</dbReference>
<dbReference type="EMBL" id="CBXV010000008">
    <property type="protein sequence ID" value="CDM66268.1"/>
    <property type="molecule type" value="Genomic_DNA"/>
</dbReference>
<reference evidence="11 12" key="1">
    <citation type="submission" date="2013-12" db="EMBL/GenBank/DDBJ databases">
        <authorList>
            <person name="Stott M."/>
        </authorList>
    </citation>
    <scope>NUCLEOTIDE SEQUENCE [LARGE SCALE GENOMIC DNA]</scope>
    <source>
        <strain evidence="11 12">K22</strain>
    </source>
</reference>
<dbReference type="AlphaFoldDB" id="A0A0B6WYC1"/>
<dbReference type="GO" id="GO:0140359">
    <property type="term" value="F:ABC-type transporter activity"/>
    <property type="evidence" value="ECO:0007669"/>
    <property type="project" value="InterPro"/>
</dbReference>
<keyword evidence="4 9" id="KW-1003">Cell membrane</keyword>
<keyword evidence="6 9" id="KW-0812">Transmembrane</keyword>
<keyword evidence="8 9" id="KW-0472">Membrane</keyword>
<feature type="transmembrane region" description="Helical" evidence="9">
    <location>
        <begin position="164"/>
        <end position="188"/>
    </location>
</feature>
<evidence type="ECO:0000256" key="5">
    <source>
        <dbReference type="ARBA" id="ARBA00022519"/>
    </source>
</evidence>
<keyword evidence="5" id="KW-0997">Cell inner membrane</keyword>
<evidence type="ECO:0000313" key="12">
    <source>
        <dbReference type="Proteomes" id="UP000031518"/>
    </source>
</evidence>
<dbReference type="PANTHER" id="PTHR30413:SF8">
    <property type="entry name" value="TRANSPORT PERMEASE PROTEIN"/>
    <property type="match status" value="1"/>
</dbReference>
<dbReference type="Proteomes" id="UP000031518">
    <property type="component" value="Unassembled WGS sequence"/>
</dbReference>
<evidence type="ECO:0000256" key="7">
    <source>
        <dbReference type="ARBA" id="ARBA00022989"/>
    </source>
</evidence>
<evidence type="ECO:0000313" key="11">
    <source>
        <dbReference type="EMBL" id="CDM66268.1"/>
    </source>
</evidence>
<feature type="domain" description="ABC transmembrane type-2" evidence="10">
    <location>
        <begin position="55"/>
        <end position="275"/>
    </location>
</feature>
<dbReference type="PRINTS" id="PR00164">
    <property type="entry name" value="ABC2TRNSPORT"/>
</dbReference>
<evidence type="ECO:0000256" key="6">
    <source>
        <dbReference type="ARBA" id="ARBA00022692"/>
    </source>
</evidence>
<dbReference type="InterPro" id="IPR013525">
    <property type="entry name" value="ABC2_TM"/>
</dbReference>
<keyword evidence="3 9" id="KW-0813">Transport</keyword>
<dbReference type="InterPro" id="IPR047817">
    <property type="entry name" value="ABC2_TM_bact-type"/>
</dbReference>
<comment type="subcellular location">
    <subcellularLocation>
        <location evidence="1">Cell inner membrane</location>
        <topology evidence="1">Multi-pass membrane protein</topology>
    </subcellularLocation>
    <subcellularLocation>
        <location evidence="9">Cell membrane</location>
        <topology evidence="9">Multi-pass membrane protein</topology>
    </subcellularLocation>
</comment>
<dbReference type="STRING" id="454194.PYK22_02288"/>
<dbReference type="OrthoDB" id="9786910at2"/>
<evidence type="ECO:0000256" key="3">
    <source>
        <dbReference type="ARBA" id="ARBA00022448"/>
    </source>
</evidence>
<dbReference type="GO" id="GO:0043190">
    <property type="term" value="C:ATP-binding cassette (ABC) transporter complex"/>
    <property type="evidence" value="ECO:0007669"/>
    <property type="project" value="InterPro"/>
</dbReference>
<feature type="transmembrane region" description="Helical" evidence="9">
    <location>
        <begin position="195"/>
        <end position="214"/>
    </location>
</feature>
<evidence type="ECO:0000256" key="8">
    <source>
        <dbReference type="ARBA" id="ARBA00023136"/>
    </source>
</evidence>
<feature type="transmembrane region" description="Helical" evidence="9">
    <location>
        <begin position="90"/>
        <end position="114"/>
    </location>
</feature>
<gene>
    <name evidence="11" type="ORF">PYK22_02288</name>
</gene>
<feature type="transmembrane region" description="Helical" evidence="9">
    <location>
        <begin position="55"/>
        <end position="78"/>
    </location>
</feature>
<dbReference type="Pfam" id="PF01061">
    <property type="entry name" value="ABC2_membrane"/>
    <property type="match status" value="1"/>
</dbReference>
<evidence type="ECO:0000256" key="1">
    <source>
        <dbReference type="ARBA" id="ARBA00004429"/>
    </source>
</evidence>
<sequence length="283" mass="31730">MLELAEDKRRIKVIRAPSLSWRGLWQSVRALVEYRDLFYTLSAHRVKVRYKQSMLGFAWAIVQPFTLMLIYTLIFSIVTRMPSEGMPYAVFAYAALLPWTSFSNALTSGTNSLVSHSHLVTKVYFPREILPATYVVASLFDLTVGASVLAVMMIYYGIVPTLLILWVVPIVAVLTVFMLGVTLVLSALQVYFRDIGMAMPLLMQLWLFASPVVYPLSAVPARLYPFYVLNPMAGIVENFRRVVLQGAAPDLYALIVAALVSFALLPVAYVFFKRLEATLADVV</sequence>